<dbReference type="AlphaFoldDB" id="A0A1S8TDI9"/>
<proteinExistence type="predicted"/>
<gene>
    <name evidence="1" type="ORF">CLPUN_30420</name>
</gene>
<name>A0A1S8TDI9_9CLOT</name>
<dbReference type="InterPro" id="IPR029058">
    <property type="entry name" value="AB_hydrolase_fold"/>
</dbReference>
<evidence type="ECO:0008006" key="3">
    <source>
        <dbReference type="Google" id="ProtNLM"/>
    </source>
</evidence>
<dbReference type="STRING" id="29367.CLPUN_30420"/>
<keyword evidence="2" id="KW-1185">Reference proteome</keyword>
<comment type="caution">
    <text evidence="1">The sequence shown here is derived from an EMBL/GenBank/DDBJ whole genome shotgun (WGS) entry which is preliminary data.</text>
</comment>
<reference evidence="1 2" key="1">
    <citation type="submission" date="2016-05" db="EMBL/GenBank/DDBJ databases">
        <title>Microbial solvent formation.</title>
        <authorList>
            <person name="Poehlein A."/>
            <person name="Montoya Solano J.D."/>
            <person name="Flitsch S."/>
            <person name="Krabben P."/>
            <person name="Duerre P."/>
            <person name="Daniel R."/>
        </authorList>
    </citation>
    <scope>NUCLEOTIDE SEQUENCE [LARGE SCALE GENOMIC DNA]</scope>
    <source>
        <strain evidence="1 2">DSM 2619</strain>
    </source>
</reference>
<accession>A0A1S8TDI9</accession>
<dbReference type="SUPFAM" id="SSF53474">
    <property type="entry name" value="alpha/beta-Hydrolases"/>
    <property type="match status" value="1"/>
</dbReference>
<evidence type="ECO:0000313" key="2">
    <source>
        <dbReference type="Proteomes" id="UP000190890"/>
    </source>
</evidence>
<sequence>MILDIETIVKKCGFNTYGYFGHSYGATIGLKLSKDNKNVKKIVCAGTNLGDKFFKIIVPDIIAEFEKFKRIKERNIFDEDGLTDENINWLKNTNLNARIAKLKAMKNGQKLK</sequence>
<dbReference type="RefSeq" id="WP_077848115.1">
    <property type="nucleotide sequence ID" value="NZ_LZZM01000180.1"/>
</dbReference>
<dbReference type="Gene3D" id="3.40.50.1820">
    <property type="entry name" value="alpha/beta hydrolase"/>
    <property type="match status" value="1"/>
</dbReference>
<dbReference type="Proteomes" id="UP000190890">
    <property type="component" value="Unassembled WGS sequence"/>
</dbReference>
<protein>
    <recommendedName>
        <fullName evidence="3">Alpha/beta hydrolase family protein</fullName>
    </recommendedName>
</protein>
<evidence type="ECO:0000313" key="1">
    <source>
        <dbReference type="EMBL" id="OOM75808.1"/>
    </source>
</evidence>
<dbReference type="OrthoDB" id="9775557at2"/>
<dbReference type="EMBL" id="LZZM01000180">
    <property type="protein sequence ID" value="OOM75808.1"/>
    <property type="molecule type" value="Genomic_DNA"/>
</dbReference>
<organism evidence="1 2">
    <name type="scientific">Clostridium puniceum</name>
    <dbReference type="NCBI Taxonomy" id="29367"/>
    <lineage>
        <taxon>Bacteria</taxon>
        <taxon>Bacillati</taxon>
        <taxon>Bacillota</taxon>
        <taxon>Clostridia</taxon>
        <taxon>Eubacteriales</taxon>
        <taxon>Clostridiaceae</taxon>
        <taxon>Clostridium</taxon>
    </lineage>
</organism>